<gene>
    <name evidence="1" type="ORF">BOTBODRAFT_33911</name>
</gene>
<name>A0A067MMB4_BOTB1</name>
<reference evidence="2" key="1">
    <citation type="journal article" date="2014" name="Proc. Natl. Acad. Sci. U.S.A.">
        <title>Extensive sampling of basidiomycete genomes demonstrates inadequacy of the white-rot/brown-rot paradigm for wood decay fungi.</title>
        <authorList>
            <person name="Riley R."/>
            <person name="Salamov A.A."/>
            <person name="Brown D.W."/>
            <person name="Nagy L.G."/>
            <person name="Floudas D."/>
            <person name="Held B.W."/>
            <person name="Levasseur A."/>
            <person name="Lombard V."/>
            <person name="Morin E."/>
            <person name="Otillar R."/>
            <person name="Lindquist E.A."/>
            <person name="Sun H."/>
            <person name="LaButti K.M."/>
            <person name="Schmutz J."/>
            <person name="Jabbour D."/>
            <person name="Luo H."/>
            <person name="Baker S.E."/>
            <person name="Pisabarro A.G."/>
            <person name="Walton J.D."/>
            <person name="Blanchette R.A."/>
            <person name="Henrissat B."/>
            <person name="Martin F."/>
            <person name="Cullen D."/>
            <person name="Hibbett D.S."/>
            <person name="Grigoriev I.V."/>
        </authorList>
    </citation>
    <scope>NUCLEOTIDE SEQUENCE [LARGE SCALE GENOMIC DNA]</scope>
    <source>
        <strain evidence="2">FD-172 SS1</strain>
    </source>
</reference>
<dbReference type="InParanoid" id="A0A067MMB4"/>
<accession>A0A067MMB4</accession>
<dbReference type="AlphaFoldDB" id="A0A067MMB4"/>
<evidence type="ECO:0000313" key="1">
    <source>
        <dbReference type="EMBL" id="KDQ13027.1"/>
    </source>
</evidence>
<protein>
    <submittedName>
        <fullName evidence="1">Uncharacterized protein</fullName>
    </submittedName>
</protein>
<dbReference type="EMBL" id="KL198046">
    <property type="protein sequence ID" value="KDQ13027.1"/>
    <property type="molecule type" value="Genomic_DNA"/>
</dbReference>
<organism evidence="1 2">
    <name type="scientific">Botryobasidium botryosum (strain FD-172 SS1)</name>
    <dbReference type="NCBI Taxonomy" id="930990"/>
    <lineage>
        <taxon>Eukaryota</taxon>
        <taxon>Fungi</taxon>
        <taxon>Dikarya</taxon>
        <taxon>Basidiomycota</taxon>
        <taxon>Agaricomycotina</taxon>
        <taxon>Agaricomycetes</taxon>
        <taxon>Cantharellales</taxon>
        <taxon>Botryobasidiaceae</taxon>
        <taxon>Botryobasidium</taxon>
    </lineage>
</organism>
<sequence>MLRIGYIAIQDDFYALLGTLYVGWILTDNDADKHRKRDIMHHVLAVMKLSSLRPSDFLDLSTRRSQNADLPRCDFVSLGLHHAFLDLSASIGSFE</sequence>
<evidence type="ECO:0000313" key="2">
    <source>
        <dbReference type="Proteomes" id="UP000027195"/>
    </source>
</evidence>
<dbReference type="HOGENOM" id="CLU_2372503_0_0_1"/>
<dbReference type="Proteomes" id="UP000027195">
    <property type="component" value="Unassembled WGS sequence"/>
</dbReference>
<proteinExistence type="predicted"/>
<keyword evidence="2" id="KW-1185">Reference proteome</keyword>